<keyword evidence="5" id="KW-1185">Reference proteome</keyword>
<feature type="region of interest" description="Disordered" evidence="3">
    <location>
        <begin position="74"/>
        <end position="97"/>
    </location>
</feature>
<dbReference type="AlphaFoldDB" id="A0AAV8Y746"/>
<dbReference type="GO" id="GO:0042302">
    <property type="term" value="F:structural constituent of cuticle"/>
    <property type="evidence" value="ECO:0007669"/>
    <property type="project" value="UniProtKB-UniRule"/>
</dbReference>
<dbReference type="PANTHER" id="PTHR12236:SF98">
    <property type="entry name" value="CUTICULAR PROTEIN 56F"/>
    <property type="match status" value="1"/>
</dbReference>
<feature type="non-terminal residue" evidence="4">
    <location>
        <position position="1"/>
    </location>
</feature>
<comment type="caution">
    <text evidence="4">The sequence shown here is derived from an EMBL/GenBank/DDBJ whole genome shotgun (WGS) entry which is preliminary data.</text>
</comment>
<evidence type="ECO:0008006" key="6">
    <source>
        <dbReference type="Google" id="ProtNLM"/>
    </source>
</evidence>
<dbReference type="PROSITE" id="PS51155">
    <property type="entry name" value="CHIT_BIND_RR_2"/>
    <property type="match status" value="1"/>
</dbReference>
<protein>
    <recommendedName>
        <fullName evidence="6">Pro-resilin</fullName>
    </recommendedName>
</protein>
<dbReference type="GO" id="GO:0005615">
    <property type="term" value="C:extracellular space"/>
    <property type="evidence" value="ECO:0007669"/>
    <property type="project" value="TreeGrafter"/>
</dbReference>
<dbReference type="GO" id="GO:0031012">
    <property type="term" value="C:extracellular matrix"/>
    <property type="evidence" value="ECO:0007669"/>
    <property type="project" value="TreeGrafter"/>
</dbReference>
<dbReference type="InterPro" id="IPR031311">
    <property type="entry name" value="CHIT_BIND_RR_consensus"/>
</dbReference>
<evidence type="ECO:0000256" key="2">
    <source>
        <dbReference type="PROSITE-ProRule" id="PRU00497"/>
    </source>
</evidence>
<evidence type="ECO:0000313" key="5">
    <source>
        <dbReference type="Proteomes" id="UP001162162"/>
    </source>
</evidence>
<feature type="region of interest" description="Disordered" evidence="3">
    <location>
        <begin position="162"/>
        <end position="182"/>
    </location>
</feature>
<organism evidence="4 5">
    <name type="scientific">Aromia moschata</name>
    <dbReference type="NCBI Taxonomy" id="1265417"/>
    <lineage>
        <taxon>Eukaryota</taxon>
        <taxon>Metazoa</taxon>
        <taxon>Ecdysozoa</taxon>
        <taxon>Arthropoda</taxon>
        <taxon>Hexapoda</taxon>
        <taxon>Insecta</taxon>
        <taxon>Pterygota</taxon>
        <taxon>Neoptera</taxon>
        <taxon>Endopterygota</taxon>
        <taxon>Coleoptera</taxon>
        <taxon>Polyphaga</taxon>
        <taxon>Cucujiformia</taxon>
        <taxon>Chrysomeloidea</taxon>
        <taxon>Cerambycidae</taxon>
        <taxon>Cerambycinae</taxon>
        <taxon>Callichromatini</taxon>
        <taxon>Aromia</taxon>
    </lineage>
</organism>
<dbReference type="Pfam" id="PF00379">
    <property type="entry name" value="Chitin_bind_4"/>
    <property type="match status" value="1"/>
</dbReference>
<gene>
    <name evidence="4" type="ORF">NQ318_015910</name>
</gene>
<sequence>VAIVVLAAVSLAFAEPPVPSNEYIPANQYIPPSNQYGAPRPFAPSNSYGAPAQTQALIRPNNQYGPPKAEYGPPGGAYLPPNGGYGGGKGYDDQSEPANYQFDYHVQDAPSGNDFGHEEARQGDVAKGKYFVLLPDGRLQTVEYTADLDGYKPKISYEQVGGGYSSGGPGGYPSGGPGGYQY</sequence>
<dbReference type="EMBL" id="JAPWTK010000172">
    <property type="protein sequence ID" value="KAJ8946972.1"/>
    <property type="molecule type" value="Genomic_DNA"/>
</dbReference>
<reference evidence="4" key="1">
    <citation type="journal article" date="2023" name="Insect Mol. Biol.">
        <title>Genome sequencing provides insights into the evolution of gene families encoding plant cell wall-degrading enzymes in longhorned beetles.</title>
        <authorList>
            <person name="Shin N.R."/>
            <person name="Okamura Y."/>
            <person name="Kirsch R."/>
            <person name="Pauchet Y."/>
        </authorList>
    </citation>
    <scope>NUCLEOTIDE SEQUENCE</scope>
    <source>
        <strain evidence="4">AMC_N1</strain>
    </source>
</reference>
<dbReference type="InterPro" id="IPR051217">
    <property type="entry name" value="Insect_Cuticle_Struc_Prot"/>
</dbReference>
<evidence type="ECO:0000313" key="4">
    <source>
        <dbReference type="EMBL" id="KAJ8946972.1"/>
    </source>
</evidence>
<dbReference type="PROSITE" id="PS00233">
    <property type="entry name" value="CHIT_BIND_RR_1"/>
    <property type="match status" value="1"/>
</dbReference>
<dbReference type="InterPro" id="IPR000618">
    <property type="entry name" value="Insect_cuticle"/>
</dbReference>
<dbReference type="PANTHER" id="PTHR12236">
    <property type="entry name" value="STRUCTURAL CONTITUENT OF CUTICLE"/>
    <property type="match status" value="1"/>
</dbReference>
<name>A0AAV8Y746_9CUCU</name>
<proteinExistence type="predicted"/>
<dbReference type="Proteomes" id="UP001162162">
    <property type="component" value="Unassembled WGS sequence"/>
</dbReference>
<evidence type="ECO:0000256" key="3">
    <source>
        <dbReference type="SAM" id="MobiDB-lite"/>
    </source>
</evidence>
<accession>A0AAV8Y746</accession>
<dbReference type="PRINTS" id="PR00947">
    <property type="entry name" value="CUTICLE"/>
</dbReference>
<evidence type="ECO:0000256" key="1">
    <source>
        <dbReference type="ARBA" id="ARBA00022460"/>
    </source>
</evidence>
<keyword evidence="1 2" id="KW-0193">Cuticle</keyword>